<gene>
    <name evidence="1" type="ORF">BYL167_LOCUS59947</name>
</gene>
<proteinExistence type="predicted"/>
<dbReference type="Proteomes" id="UP000681967">
    <property type="component" value="Unassembled WGS sequence"/>
</dbReference>
<comment type="caution">
    <text evidence="1">The sequence shown here is derived from an EMBL/GenBank/DDBJ whole genome shotgun (WGS) entry which is preliminary data.</text>
</comment>
<feature type="non-terminal residue" evidence="1">
    <location>
        <position position="1"/>
    </location>
</feature>
<organism evidence="1 2">
    <name type="scientific">Rotaria magnacalcarata</name>
    <dbReference type="NCBI Taxonomy" id="392030"/>
    <lineage>
        <taxon>Eukaryota</taxon>
        <taxon>Metazoa</taxon>
        <taxon>Spiralia</taxon>
        <taxon>Gnathifera</taxon>
        <taxon>Rotifera</taxon>
        <taxon>Eurotatoria</taxon>
        <taxon>Bdelloidea</taxon>
        <taxon>Philodinida</taxon>
        <taxon>Philodinidae</taxon>
        <taxon>Rotaria</taxon>
    </lineage>
</organism>
<evidence type="ECO:0000313" key="1">
    <source>
        <dbReference type="EMBL" id="CAF5066179.1"/>
    </source>
</evidence>
<evidence type="ECO:0000313" key="2">
    <source>
        <dbReference type="Proteomes" id="UP000681967"/>
    </source>
</evidence>
<sequence length="79" mass="8411">VIGVAESKSVISFCLLGLMAEKIGRCGLKNSQEVIGVTDSKSVISFCLLGLMAEKIGRCGLQNSQGRLFISPLITIHQC</sequence>
<reference evidence="1" key="1">
    <citation type="submission" date="2021-02" db="EMBL/GenBank/DDBJ databases">
        <authorList>
            <person name="Nowell W R."/>
        </authorList>
    </citation>
    <scope>NUCLEOTIDE SEQUENCE</scope>
</reference>
<name>A0A8S3EEE9_9BILA</name>
<dbReference type="AlphaFoldDB" id="A0A8S3EEE9"/>
<protein>
    <submittedName>
        <fullName evidence="1">Uncharacterized protein</fullName>
    </submittedName>
</protein>
<dbReference type="EMBL" id="CAJOBH010229570">
    <property type="protein sequence ID" value="CAF5066179.1"/>
    <property type="molecule type" value="Genomic_DNA"/>
</dbReference>
<accession>A0A8S3EEE9</accession>